<dbReference type="EC" id="1.11.1.24" evidence="2"/>
<dbReference type="EMBL" id="FN648926">
    <property type="protein sequence ID" value="CBN73793.1"/>
    <property type="molecule type" value="Genomic_DNA"/>
</dbReference>
<keyword evidence="4" id="KW-0049">Antioxidant</keyword>
<feature type="chain" id="PRO_5003117499" description="thioredoxin-dependent peroxiredoxin" evidence="11">
    <location>
        <begin position="18"/>
        <end position="192"/>
    </location>
</feature>
<dbReference type="InterPro" id="IPR013766">
    <property type="entry name" value="Thioredoxin_domain"/>
</dbReference>
<feature type="domain" description="Thioredoxin" evidence="12">
    <location>
        <begin position="44"/>
        <end position="192"/>
    </location>
</feature>
<sequence length="192" mass="20731">MLLVCIVLASVLVQSSSFLTPFPVSTSRNSNSAIKSFRMGMDHLKIGSDAPAFSVKDQDGAEVTLASFKGQKNVIVYFYPKDATPGCTKEACTFRDLQSDYDALDCVVLGVSADSEASHQDFIADLGLNFSLLADTDRSLINAYGAMKAEDESKIQRSTVVIDKEGKVAAVWNPVTAAEEHPVEVLEKIKGM</sequence>
<dbReference type="GO" id="GO:0005737">
    <property type="term" value="C:cytoplasm"/>
    <property type="evidence" value="ECO:0007669"/>
    <property type="project" value="TreeGrafter"/>
</dbReference>
<evidence type="ECO:0000313" key="13">
    <source>
        <dbReference type="EMBL" id="CBN73793.1"/>
    </source>
</evidence>
<evidence type="ECO:0000256" key="4">
    <source>
        <dbReference type="ARBA" id="ARBA00022862"/>
    </source>
</evidence>
<dbReference type="Proteomes" id="UP000002630">
    <property type="component" value="Linkage Group LG06"/>
</dbReference>
<keyword evidence="5" id="KW-0560">Oxidoreductase</keyword>
<evidence type="ECO:0000313" key="14">
    <source>
        <dbReference type="Proteomes" id="UP000002630"/>
    </source>
</evidence>
<dbReference type="AlphaFoldDB" id="D8LS09"/>
<evidence type="ECO:0000259" key="12">
    <source>
        <dbReference type="PROSITE" id="PS51352"/>
    </source>
</evidence>
<protein>
    <recommendedName>
        <fullName evidence="2">thioredoxin-dependent peroxiredoxin</fullName>
        <ecNumber evidence="2">1.11.1.24</ecNumber>
    </recommendedName>
    <alternativeName>
        <fullName evidence="8">Thioredoxin peroxidase</fullName>
    </alternativeName>
</protein>
<dbReference type="GO" id="GO:0034599">
    <property type="term" value="P:cellular response to oxidative stress"/>
    <property type="evidence" value="ECO:0007669"/>
    <property type="project" value="TreeGrafter"/>
</dbReference>
<keyword evidence="3" id="KW-0575">Peroxidase</keyword>
<feature type="signal peptide" evidence="11">
    <location>
        <begin position="1"/>
        <end position="17"/>
    </location>
</feature>
<evidence type="ECO:0000256" key="2">
    <source>
        <dbReference type="ARBA" id="ARBA00013017"/>
    </source>
</evidence>
<dbReference type="PANTHER" id="PTHR42801:SF4">
    <property type="entry name" value="AHPC_TSA FAMILY PROTEIN"/>
    <property type="match status" value="1"/>
</dbReference>
<dbReference type="STRING" id="2880.D8LS09"/>
<keyword evidence="14" id="KW-1185">Reference proteome</keyword>
<dbReference type="SUPFAM" id="SSF52833">
    <property type="entry name" value="Thioredoxin-like"/>
    <property type="match status" value="1"/>
</dbReference>
<dbReference type="Pfam" id="PF00578">
    <property type="entry name" value="AhpC-TSA"/>
    <property type="match status" value="1"/>
</dbReference>
<evidence type="ECO:0000256" key="11">
    <source>
        <dbReference type="SAM" id="SignalP"/>
    </source>
</evidence>
<evidence type="ECO:0000256" key="6">
    <source>
        <dbReference type="ARBA" id="ARBA00023157"/>
    </source>
</evidence>
<dbReference type="OrthoDB" id="338622at2759"/>
<name>D8LS09_ECTSI</name>
<reference evidence="13 14" key="1">
    <citation type="journal article" date="2010" name="Nature">
        <title>The Ectocarpus genome and the independent evolution of multicellularity in brown algae.</title>
        <authorList>
            <person name="Cock J.M."/>
            <person name="Sterck L."/>
            <person name="Rouze P."/>
            <person name="Scornet D."/>
            <person name="Allen A.E."/>
            <person name="Amoutzias G."/>
            <person name="Anthouard V."/>
            <person name="Artiguenave F."/>
            <person name="Aury J.M."/>
            <person name="Badger J.H."/>
            <person name="Beszteri B."/>
            <person name="Billiau K."/>
            <person name="Bonnet E."/>
            <person name="Bothwell J.H."/>
            <person name="Bowler C."/>
            <person name="Boyen C."/>
            <person name="Brownlee C."/>
            <person name="Carrano C.J."/>
            <person name="Charrier B."/>
            <person name="Cho G.Y."/>
            <person name="Coelho S.M."/>
            <person name="Collen J."/>
            <person name="Corre E."/>
            <person name="Da Silva C."/>
            <person name="Delage L."/>
            <person name="Delaroque N."/>
            <person name="Dittami S.M."/>
            <person name="Doulbeau S."/>
            <person name="Elias M."/>
            <person name="Farnham G."/>
            <person name="Gachon C.M."/>
            <person name="Gschloessl B."/>
            <person name="Heesch S."/>
            <person name="Jabbari K."/>
            <person name="Jubin C."/>
            <person name="Kawai H."/>
            <person name="Kimura K."/>
            <person name="Kloareg B."/>
            <person name="Kupper F.C."/>
            <person name="Lang D."/>
            <person name="Le Bail A."/>
            <person name="Leblanc C."/>
            <person name="Lerouge P."/>
            <person name="Lohr M."/>
            <person name="Lopez P.J."/>
            <person name="Martens C."/>
            <person name="Maumus F."/>
            <person name="Michel G."/>
            <person name="Miranda-Saavedra D."/>
            <person name="Morales J."/>
            <person name="Moreau H."/>
            <person name="Motomura T."/>
            <person name="Nagasato C."/>
            <person name="Napoli C.A."/>
            <person name="Nelson D.R."/>
            <person name="Nyvall-Collen P."/>
            <person name="Peters A.F."/>
            <person name="Pommier C."/>
            <person name="Potin P."/>
            <person name="Poulain J."/>
            <person name="Quesneville H."/>
            <person name="Read B."/>
            <person name="Rensing S.A."/>
            <person name="Ritter A."/>
            <person name="Rousvoal S."/>
            <person name="Samanta M."/>
            <person name="Samson G."/>
            <person name="Schroeder D.C."/>
            <person name="Segurens B."/>
            <person name="Strittmatter M."/>
            <person name="Tonon T."/>
            <person name="Tregear J.W."/>
            <person name="Valentin K."/>
            <person name="von Dassow P."/>
            <person name="Yamagishi T."/>
            <person name="Van de Peer Y."/>
            <person name="Wincker P."/>
        </authorList>
    </citation>
    <scope>NUCLEOTIDE SEQUENCE [LARGE SCALE GENOMIC DNA]</scope>
    <source>
        <strain evidence="14">Ec32 / CCAP1310/4</strain>
    </source>
</reference>
<evidence type="ECO:0000256" key="8">
    <source>
        <dbReference type="ARBA" id="ARBA00032824"/>
    </source>
</evidence>
<comment type="catalytic activity">
    <reaction evidence="10">
        <text>a hydroperoxide + [thioredoxin]-dithiol = an alcohol + [thioredoxin]-disulfide + H2O</text>
        <dbReference type="Rhea" id="RHEA:62620"/>
        <dbReference type="Rhea" id="RHEA-COMP:10698"/>
        <dbReference type="Rhea" id="RHEA-COMP:10700"/>
        <dbReference type="ChEBI" id="CHEBI:15377"/>
        <dbReference type="ChEBI" id="CHEBI:29950"/>
        <dbReference type="ChEBI" id="CHEBI:30879"/>
        <dbReference type="ChEBI" id="CHEBI:35924"/>
        <dbReference type="ChEBI" id="CHEBI:50058"/>
        <dbReference type="EC" id="1.11.1.24"/>
    </reaction>
</comment>
<organism evidence="13 14">
    <name type="scientific">Ectocarpus siliculosus</name>
    <name type="common">Brown alga</name>
    <name type="synonym">Conferva siliculosa</name>
    <dbReference type="NCBI Taxonomy" id="2880"/>
    <lineage>
        <taxon>Eukaryota</taxon>
        <taxon>Sar</taxon>
        <taxon>Stramenopiles</taxon>
        <taxon>Ochrophyta</taxon>
        <taxon>PX clade</taxon>
        <taxon>Phaeophyceae</taxon>
        <taxon>Ectocarpales</taxon>
        <taxon>Ectocarpaceae</taxon>
        <taxon>Ectocarpus</taxon>
    </lineage>
</organism>
<dbReference type="PROSITE" id="PS51352">
    <property type="entry name" value="THIOREDOXIN_2"/>
    <property type="match status" value="1"/>
</dbReference>
<dbReference type="InParanoid" id="D8LS09"/>
<dbReference type="FunFam" id="3.40.30.10:FF:000007">
    <property type="entry name" value="Thioredoxin-dependent thiol peroxidase"/>
    <property type="match status" value="1"/>
</dbReference>
<dbReference type="CDD" id="cd03017">
    <property type="entry name" value="PRX_BCP"/>
    <property type="match status" value="1"/>
</dbReference>
<dbReference type="Gene3D" id="3.40.30.10">
    <property type="entry name" value="Glutaredoxin"/>
    <property type="match status" value="1"/>
</dbReference>
<comment type="subunit">
    <text evidence="1">Monomer.</text>
</comment>
<dbReference type="InterPro" id="IPR036249">
    <property type="entry name" value="Thioredoxin-like_sf"/>
</dbReference>
<dbReference type="GO" id="GO:0008379">
    <property type="term" value="F:thioredoxin peroxidase activity"/>
    <property type="evidence" value="ECO:0007669"/>
    <property type="project" value="TreeGrafter"/>
</dbReference>
<dbReference type="GO" id="GO:0045454">
    <property type="term" value="P:cell redox homeostasis"/>
    <property type="evidence" value="ECO:0007669"/>
    <property type="project" value="TreeGrafter"/>
</dbReference>
<proteinExistence type="inferred from homology"/>
<evidence type="ECO:0000256" key="9">
    <source>
        <dbReference type="ARBA" id="ARBA00038489"/>
    </source>
</evidence>
<comment type="similarity">
    <text evidence="9">Belongs to the peroxiredoxin family. BCP/PrxQ subfamily.</text>
</comment>
<keyword evidence="11" id="KW-0732">Signal</keyword>
<evidence type="ECO:0000256" key="10">
    <source>
        <dbReference type="ARBA" id="ARBA00049091"/>
    </source>
</evidence>
<dbReference type="OMA" id="YTGGCNI"/>
<keyword evidence="6" id="KW-1015">Disulfide bond</keyword>
<keyword evidence="7" id="KW-0676">Redox-active center</keyword>
<accession>D8LS09</accession>
<dbReference type="InterPro" id="IPR050924">
    <property type="entry name" value="Peroxiredoxin_BCP/PrxQ"/>
</dbReference>
<evidence type="ECO:0000256" key="7">
    <source>
        <dbReference type="ARBA" id="ARBA00023284"/>
    </source>
</evidence>
<dbReference type="eggNOG" id="KOG0855">
    <property type="taxonomic scope" value="Eukaryota"/>
</dbReference>
<dbReference type="PANTHER" id="PTHR42801">
    <property type="entry name" value="THIOREDOXIN-DEPENDENT PEROXIDE REDUCTASE"/>
    <property type="match status" value="1"/>
</dbReference>
<evidence type="ECO:0000256" key="1">
    <source>
        <dbReference type="ARBA" id="ARBA00011245"/>
    </source>
</evidence>
<dbReference type="EMBL" id="FN649731">
    <property type="protein sequence ID" value="CBN73793.1"/>
    <property type="molecule type" value="Genomic_DNA"/>
</dbReference>
<evidence type="ECO:0000256" key="5">
    <source>
        <dbReference type="ARBA" id="ARBA00023002"/>
    </source>
</evidence>
<evidence type="ECO:0000256" key="3">
    <source>
        <dbReference type="ARBA" id="ARBA00022559"/>
    </source>
</evidence>
<gene>
    <name evidence="13" type="ORF">Esi_0007_0066</name>
</gene>
<dbReference type="InterPro" id="IPR000866">
    <property type="entry name" value="AhpC/TSA"/>
</dbReference>